<proteinExistence type="predicted"/>
<keyword evidence="2" id="KW-0560">Oxidoreductase</keyword>
<dbReference type="InterPro" id="IPR036291">
    <property type="entry name" value="NAD(P)-bd_dom_sf"/>
</dbReference>
<gene>
    <name evidence="4" type="ORF">D0962_00745</name>
</gene>
<dbReference type="Gene3D" id="3.90.180.10">
    <property type="entry name" value="Medium-chain alcohol dehydrogenases, catalytic domain"/>
    <property type="match status" value="1"/>
</dbReference>
<dbReference type="InterPro" id="IPR013154">
    <property type="entry name" value="ADH-like_N"/>
</dbReference>
<protein>
    <submittedName>
        <fullName evidence="4">NADPH:quinone oxidoreductase family protein</fullName>
    </submittedName>
</protein>
<dbReference type="EMBL" id="QZCE01000001">
    <property type="protein sequence ID" value="NEZ61311.1"/>
    <property type="molecule type" value="Genomic_DNA"/>
</dbReference>
<feature type="domain" description="Enoyl reductase (ER)" evidence="3">
    <location>
        <begin position="11"/>
        <end position="322"/>
    </location>
</feature>
<dbReference type="InterPro" id="IPR011032">
    <property type="entry name" value="GroES-like_sf"/>
</dbReference>
<dbReference type="RefSeq" id="WP_163659174.1">
    <property type="nucleotide sequence ID" value="NZ_QZCE01000001.1"/>
</dbReference>
<dbReference type="Pfam" id="PF00107">
    <property type="entry name" value="ADH_zinc_N"/>
    <property type="match status" value="1"/>
</dbReference>
<dbReference type="AlphaFoldDB" id="A0A6M0S051"/>
<evidence type="ECO:0000259" key="3">
    <source>
        <dbReference type="SMART" id="SM00829"/>
    </source>
</evidence>
<dbReference type="InterPro" id="IPR020843">
    <property type="entry name" value="ER"/>
</dbReference>
<dbReference type="PANTHER" id="PTHR48106">
    <property type="entry name" value="QUINONE OXIDOREDUCTASE PIG3-RELATED"/>
    <property type="match status" value="1"/>
</dbReference>
<dbReference type="PANTHER" id="PTHR48106:SF18">
    <property type="entry name" value="QUINONE OXIDOREDUCTASE PIG3"/>
    <property type="match status" value="1"/>
</dbReference>
<dbReference type="GO" id="GO:0016651">
    <property type="term" value="F:oxidoreductase activity, acting on NAD(P)H"/>
    <property type="evidence" value="ECO:0007669"/>
    <property type="project" value="TreeGrafter"/>
</dbReference>
<evidence type="ECO:0000256" key="2">
    <source>
        <dbReference type="ARBA" id="ARBA00023002"/>
    </source>
</evidence>
<dbReference type="InterPro" id="IPR013149">
    <property type="entry name" value="ADH-like_C"/>
</dbReference>
<dbReference type="SUPFAM" id="SSF50129">
    <property type="entry name" value="GroES-like"/>
    <property type="match status" value="1"/>
</dbReference>
<dbReference type="GO" id="GO:0070402">
    <property type="term" value="F:NADPH binding"/>
    <property type="evidence" value="ECO:0007669"/>
    <property type="project" value="TreeGrafter"/>
</dbReference>
<name>A0A6M0S051_9CYAN</name>
<reference evidence="4 5" key="1">
    <citation type="journal article" date="2020" name="Microb. Ecol.">
        <title>Ecogenomics of the Marine Benthic Filamentous Cyanobacterium Adonisia.</title>
        <authorList>
            <person name="Walter J.M."/>
            <person name="Coutinho F.H."/>
            <person name="Leomil L."/>
            <person name="Hargreaves P.I."/>
            <person name="Campeao M.E."/>
            <person name="Vieira V.V."/>
            <person name="Silva B.S."/>
            <person name="Fistarol G.O."/>
            <person name="Salomon P.S."/>
            <person name="Sawabe T."/>
            <person name="Mino S."/>
            <person name="Hosokawa M."/>
            <person name="Miyashita H."/>
            <person name="Maruyama F."/>
            <person name="van Verk M.C."/>
            <person name="Dutilh B.E."/>
            <person name="Thompson C.C."/>
            <person name="Thompson F.L."/>
        </authorList>
    </citation>
    <scope>NUCLEOTIDE SEQUENCE [LARGE SCALE GENOMIC DNA]</scope>
    <source>
        <strain evidence="4 5">CCMR0082</strain>
    </source>
</reference>
<evidence type="ECO:0000313" key="5">
    <source>
        <dbReference type="Proteomes" id="UP000473574"/>
    </source>
</evidence>
<dbReference type="Pfam" id="PF08240">
    <property type="entry name" value="ADH_N"/>
    <property type="match status" value="1"/>
</dbReference>
<dbReference type="SMART" id="SM00829">
    <property type="entry name" value="PKS_ER"/>
    <property type="match status" value="1"/>
</dbReference>
<sequence>MKACRIHHYQGPTSVQVDQIDVPEPGPDQVRIRVRAAGLNNSDLQTTHGTYRGYGHQGLPHILGQEAAGEIEAIGSGVTEFTPGMRVFGHVSGAFAETALGPAAEFLPLPQTIPFEVAASLPIAYLTAIMALVCKANLQAGEWVLIHPGSGGVGTAAIQLAQLLGAHVIATASSESKITHLQDLGVDHALNHRTQNVVTEVQRITENKGIQVALDGGGQVTLPQCLTAVANEGRIISYGYTTGVEATLPLVKLIGRNVQLFGIALWYNQHYRTTLTTLRDLVVPAIVNGQVQPAITVVQGLECVPQILLQMEQNHLKGKVVIVP</sequence>
<evidence type="ECO:0000256" key="1">
    <source>
        <dbReference type="ARBA" id="ARBA00022857"/>
    </source>
</evidence>
<dbReference type="SUPFAM" id="SSF51735">
    <property type="entry name" value="NAD(P)-binding Rossmann-fold domains"/>
    <property type="match status" value="1"/>
</dbReference>
<keyword evidence="1" id="KW-0521">NADP</keyword>
<dbReference type="Proteomes" id="UP000473574">
    <property type="component" value="Unassembled WGS sequence"/>
</dbReference>
<organism evidence="4 5">
    <name type="scientific">Adonisia turfae CCMR0082</name>
    <dbReference type="NCBI Taxonomy" id="2304604"/>
    <lineage>
        <taxon>Bacteria</taxon>
        <taxon>Bacillati</taxon>
        <taxon>Cyanobacteriota</taxon>
        <taxon>Adonisia</taxon>
        <taxon>Adonisia turfae</taxon>
    </lineage>
</organism>
<dbReference type="Gene3D" id="3.40.50.720">
    <property type="entry name" value="NAD(P)-binding Rossmann-like Domain"/>
    <property type="match status" value="1"/>
</dbReference>
<accession>A0A6M0S051</accession>
<comment type="caution">
    <text evidence="4">The sequence shown here is derived from an EMBL/GenBank/DDBJ whole genome shotgun (WGS) entry which is preliminary data.</text>
</comment>
<evidence type="ECO:0000313" key="4">
    <source>
        <dbReference type="EMBL" id="NEZ61311.1"/>
    </source>
</evidence>